<keyword evidence="2" id="KW-1185">Reference proteome</keyword>
<gene>
    <name evidence="1" type="ORF">D5086_033721</name>
</gene>
<protein>
    <submittedName>
        <fullName evidence="1">Uncharacterized protein</fullName>
    </submittedName>
</protein>
<proteinExistence type="predicted"/>
<reference evidence="1 2" key="1">
    <citation type="journal article" date="2024" name="Plant Biotechnol. J.">
        <title>Genome and CRISPR/Cas9 system of a widespread forest tree (Populus alba) in the world.</title>
        <authorList>
            <person name="Liu Y.J."/>
            <person name="Jiang P.F."/>
            <person name="Han X.M."/>
            <person name="Li X.Y."/>
            <person name="Wang H.M."/>
            <person name="Wang Y.J."/>
            <person name="Wang X.X."/>
            <person name="Zeng Q.Y."/>
        </authorList>
    </citation>
    <scope>NUCLEOTIDE SEQUENCE [LARGE SCALE GENOMIC DNA]</scope>
    <source>
        <strain evidence="2">cv. PAL-ZL1</strain>
    </source>
</reference>
<dbReference type="EMBL" id="RCHU02000019">
    <property type="protein sequence ID" value="KAL3565675.1"/>
    <property type="molecule type" value="Genomic_DNA"/>
</dbReference>
<comment type="caution">
    <text evidence="1">The sequence shown here is derived from an EMBL/GenBank/DDBJ whole genome shotgun (WGS) entry which is preliminary data.</text>
</comment>
<dbReference type="Proteomes" id="UP000309997">
    <property type="component" value="Unassembled WGS sequence"/>
</dbReference>
<evidence type="ECO:0000313" key="1">
    <source>
        <dbReference type="EMBL" id="KAL3565675.1"/>
    </source>
</evidence>
<name>A0ACC4AHJ9_POPAL</name>
<sequence length="151" mass="17062">MVLPGSEIPEWFGTDKGVGSSVTIQLPSNCHQLKGIALCLVFPLPLPFHDLYCDFHVKYKNGEHDEDVLASGKVISDNLGTCDSDHMILQYYKVVNQLRECSGNEVTFKFYLEQDNKGRMVGHESRRPVELKSYGVYLHFDENLPADTDLP</sequence>
<accession>A0ACC4AHJ9</accession>
<organism evidence="1 2">
    <name type="scientific">Populus alba</name>
    <name type="common">White poplar</name>
    <dbReference type="NCBI Taxonomy" id="43335"/>
    <lineage>
        <taxon>Eukaryota</taxon>
        <taxon>Viridiplantae</taxon>
        <taxon>Streptophyta</taxon>
        <taxon>Embryophyta</taxon>
        <taxon>Tracheophyta</taxon>
        <taxon>Spermatophyta</taxon>
        <taxon>Magnoliopsida</taxon>
        <taxon>eudicotyledons</taxon>
        <taxon>Gunneridae</taxon>
        <taxon>Pentapetalae</taxon>
        <taxon>rosids</taxon>
        <taxon>fabids</taxon>
        <taxon>Malpighiales</taxon>
        <taxon>Salicaceae</taxon>
        <taxon>Saliceae</taxon>
        <taxon>Populus</taxon>
    </lineage>
</organism>
<evidence type="ECO:0000313" key="2">
    <source>
        <dbReference type="Proteomes" id="UP000309997"/>
    </source>
</evidence>